<evidence type="ECO:0008006" key="3">
    <source>
        <dbReference type="Google" id="ProtNLM"/>
    </source>
</evidence>
<dbReference type="AlphaFoldDB" id="A0A0C2MFK5"/>
<name>A0A0C2MFK5_THEKT</name>
<organism evidence="1 2">
    <name type="scientific">Thelohanellus kitauei</name>
    <name type="common">Myxosporean</name>
    <dbReference type="NCBI Taxonomy" id="669202"/>
    <lineage>
        <taxon>Eukaryota</taxon>
        <taxon>Metazoa</taxon>
        <taxon>Cnidaria</taxon>
        <taxon>Myxozoa</taxon>
        <taxon>Myxosporea</taxon>
        <taxon>Bivalvulida</taxon>
        <taxon>Platysporina</taxon>
        <taxon>Myxobolidae</taxon>
        <taxon>Thelohanellus</taxon>
    </lineage>
</organism>
<gene>
    <name evidence="1" type="ORF">RF11_09535</name>
</gene>
<reference evidence="1 2" key="1">
    <citation type="journal article" date="2014" name="Genome Biol. Evol.">
        <title>The genome of the myxosporean Thelohanellus kitauei shows adaptations to nutrient acquisition within its fish host.</title>
        <authorList>
            <person name="Yang Y."/>
            <person name="Xiong J."/>
            <person name="Zhou Z."/>
            <person name="Huo F."/>
            <person name="Miao W."/>
            <person name="Ran C."/>
            <person name="Liu Y."/>
            <person name="Zhang J."/>
            <person name="Feng J."/>
            <person name="Wang M."/>
            <person name="Wang M."/>
            <person name="Wang L."/>
            <person name="Yao B."/>
        </authorList>
    </citation>
    <scope>NUCLEOTIDE SEQUENCE [LARGE SCALE GENOMIC DNA]</scope>
    <source>
        <strain evidence="1">Wuqing</strain>
    </source>
</reference>
<dbReference type="GO" id="GO:0003676">
    <property type="term" value="F:nucleic acid binding"/>
    <property type="evidence" value="ECO:0007669"/>
    <property type="project" value="InterPro"/>
</dbReference>
<comment type="caution">
    <text evidence="1">The sequence shown here is derived from an EMBL/GenBank/DDBJ whole genome shotgun (WGS) entry which is preliminary data.</text>
</comment>
<dbReference type="Gene3D" id="3.30.420.10">
    <property type="entry name" value="Ribonuclease H-like superfamily/Ribonuclease H"/>
    <property type="match status" value="1"/>
</dbReference>
<evidence type="ECO:0000313" key="1">
    <source>
        <dbReference type="EMBL" id="KII63134.1"/>
    </source>
</evidence>
<protein>
    <recommendedName>
        <fullName evidence="3">Tc1-like transposase DDE domain-containing protein</fullName>
    </recommendedName>
</protein>
<evidence type="ECO:0000313" key="2">
    <source>
        <dbReference type="Proteomes" id="UP000031668"/>
    </source>
</evidence>
<accession>A0A0C2MFK5</accession>
<dbReference type="InterPro" id="IPR036397">
    <property type="entry name" value="RNaseH_sf"/>
</dbReference>
<dbReference type="Proteomes" id="UP000031668">
    <property type="component" value="Unassembled WGS sequence"/>
</dbReference>
<keyword evidence="2" id="KW-1185">Reference proteome</keyword>
<proteinExistence type="predicted"/>
<sequence>MPLPINCYNIIQCDAVVGCGVNAETFYSLLRRLVGVLGERDFTIGVDNVRFHHTAVNNMDHFPYDFKFLPRYSPFLNSYEEAFSVLKNMVRRDGVPQGTNDLVRRMTDSCVGIHVNSLSNFVTHDETFSNKCLNLEDIPRD</sequence>
<dbReference type="EMBL" id="JWZT01004771">
    <property type="protein sequence ID" value="KII63134.1"/>
    <property type="molecule type" value="Genomic_DNA"/>
</dbReference>
<dbReference type="OrthoDB" id="7976214at2759"/>